<organism evidence="1 2">
    <name type="scientific">Litorivivens lipolytica</name>
    <dbReference type="NCBI Taxonomy" id="1524264"/>
    <lineage>
        <taxon>Bacteria</taxon>
        <taxon>Pseudomonadati</taxon>
        <taxon>Pseudomonadota</taxon>
        <taxon>Gammaproteobacteria</taxon>
        <taxon>Litorivivens</taxon>
    </lineage>
</organism>
<accession>A0A7W4W5S9</accession>
<reference evidence="1 2" key="1">
    <citation type="submission" date="2020-08" db="EMBL/GenBank/DDBJ databases">
        <title>Genomic Encyclopedia of Type Strains, Phase III (KMG-III): the genomes of soil and plant-associated and newly described type strains.</title>
        <authorList>
            <person name="Whitman W."/>
        </authorList>
    </citation>
    <scope>NUCLEOTIDE SEQUENCE [LARGE SCALE GENOMIC DNA]</scope>
    <source>
        <strain evidence="1 2">CECT 8654</strain>
    </source>
</reference>
<keyword evidence="2" id="KW-1185">Reference proteome</keyword>
<evidence type="ECO:0000313" key="1">
    <source>
        <dbReference type="EMBL" id="MBB3047964.1"/>
    </source>
</evidence>
<comment type="caution">
    <text evidence="1">The sequence shown here is derived from an EMBL/GenBank/DDBJ whole genome shotgun (WGS) entry which is preliminary data.</text>
</comment>
<gene>
    <name evidence="1" type="ORF">FHR99_002230</name>
</gene>
<name>A0A7W4W5S9_9GAMM</name>
<dbReference type="Proteomes" id="UP000537130">
    <property type="component" value="Unassembled WGS sequence"/>
</dbReference>
<protein>
    <submittedName>
        <fullName evidence="1">Uncharacterized protein</fullName>
    </submittedName>
</protein>
<dbReference type="RefSeq" id="WP_183410713.1">
    <property type="nucleotide sequence ID" value="NZ_JACHWY010000002.1"/>
</dbReference>
<dbReference type="EMBL" id="JACHWY010000002">
    <property type="protein sequence ID" value="MBB3047964.1"/>
    <property type="molecule type" value="Genomic_DNA"/>
</dbReference>
<evidence type="ECO:0000313" key="2">
    <source>
        <dbReference type="Proteomes" id="UP000537130"/>
    </source>
</evidence>
<sequence>MKTLFDIFPVDAGETLHSEGRYRYCLNGELTDIHEPWMRYQLPDGGQVIRTSRSDGKSFVLGVKCWIQANRTYASLFWANASGYCTANYRVNGESMRWNLDGETPEQLELDRPTQFFPLMRIFSGEILLSLLANGGSGQVLVPSIKSPERRETLFRPLFSERSVEALGSNTYHYRGGEYDDGARYELNDEGLLQRYSWQQSENQFWEVELV</sequence>
<proteinExistence type="predicted"/>
<dbReference type="AlphaFoldDB" id="A0A7W4W5S9"/>